<reference evidence="2" key="3">
    <citation type="submission" date="2018-05" db="EMBL/GenBank/DDBJ databases">
        <title>OgluRS3 (Oryza glumaepatula Reference Sequence Version 3).</title>
        <authorList>
            <person name="Zhang J."/>
            <person name="Kudrna D."/>
            <person name="Lee S."/>
            <person name="Talag J."/>
            <person name="Welchert J."/>
            <person name="Wing R.A."/>
        </authorList>
    </citation>
    <scope>NUCLEOTIDE SEQUENCE [LARGE SCALE GENOMIC DNA]</scope>
</reference>
<sequence>METGEEGEGIPKPAMRQEAATTGSCTTKTLSFPIAPIAPRRRSNHARFPCSARSPRWRRRRSSPASLPEMGRDTFRARDGPWAVPLSLPLLQRGAWLV</sequence>
<dbReference type="HOGENOM" id="CLU_2337038_0_0_1"/>
<name>A0A0D9YDT7_9ORYZ</name>
<reference evidence="2" key="2">
    <citation type="submission" date="2015-04" db="UniProtKB">
        <authorList>
            <consortium name="EnsemblPlants"/>
        </authorList>
    </citation>
    <scope>IDENTIFICATION</scope>
</reference>
<proteinExistence type="predicted"/>
<evidence type="ECO:0000256" key="1">
    <source>
        <dbReference type="SAM" id="MobiDB-lite"/>
    </source>
</evidence>
<protein>
    <submittedName>
        <fullName evidence="2">Uncharacterized protein</fullName>
    </submittedName>
</protein>
<organism evidence="2">
    <name type="scientific">Oryza glumipatula</name>
    <dbReference type="NCBI Taxonomy" id="40148"/>
    <lineage>
        <taxon>Eukaryota</taxon>
        <taxon>Viridiplantae</taxon>
        <taxon>Streptophyta</taxon>
        <taxon>Embryophyta</taxon>
        <taxon>Tracheophyta</taxon>
        <taxon>Spermatophyta</taxon>
        <taxon>Magnoliopsida</taxon>
        <taxon>Liliopsida</taxon>
        <taxon>Poales</taxon>
        <taxon>Poaceae</taxon>
        <taxon>BOP clade</taxon>
        <taxon>Oryzoideae</taxon>
        <taxon>Oryzeae</taxon>
        <taxon>Oryzinae</taxon>
        <taxon>Oryza</taxon>
    </lineage>
</organism>
<evidence type="ECO:0000313" key="3">
    <source>
        <dbReference type="Proteomes" id="UP000026961"/>
    </source>
</evidence>
<keyword evidence="3" id="KW-1185">Reference proteome</keyword>
<dbReference type="EnsemblPlants" id="OGLUM01G32020.1">
    <property type="protein sequence ID" value="OGLUM01G32020.1"/>
    <property type="gene ID" value="OGLUM01G32020"/>
</dbReference>
<feature type="compositionally biased region" description="Polar residues" evidence="1">
    <location>
        <begin position="19"/>
        <end position="30"/>
    </location>
</feature>
<dbReference type="Proteomes" id="UP000026961">
    <property type="component" value="Chromosome 1"/>
</dbReference>
<dbReference type="Gramene" id="OGLUM01G32020.1">
    <property type="protein sequence ID" value="OGLUM01G32020.1"/>
    <property type="gene ID" value="OGLUM01G32020"/>
</dbReference>
<feature type="region of interest" description="Disordered" evidence="1">
    <location>
        <begin position="1"/>
        <end position="76"/>
    </location>
</feature>
<accession>A0A0D9YDT7</accession>
<dbReference type="AlphaFoldDB" id="A0A0D9YDT7"/>
<reference evidence="2" key="1">
    <citation type="submission" date="2013-08" db="EMBL/GenBank/DDBJ databases">
        <title>Oryza genome evolution.</title>
        <authorList>
            <person name="Wing R.A."/>
            <person name="Panaud O."/>
            <person name="Oliveira A.C."/>
        </authorList>
    </citation>
    <scope>NUCLEOTIDE SEQUENCE</scope>
</reference>
<evidence type="ECO:0000313" key="2">
    <source>
        <dbReference type="EnsemblPlants" id="OGLUM01G32020.1"/>
    </source>
</evidence>